<evidence type="ECO:0000313" key="1">
    <source>
        <dbReference type="EMBL" id="KAK1867472.1"/>
    </source>
</evidence>
<proteinExistence type="predicted"/>
<gene>
    <name evidence="1" type="ORF">I4F81_009979</name>
</gene>
<evidence type="ECO:0000313" key="2">
    <source>
        <dbReference type="Proteomes" id="UP000798662"/>
    </source>
</evidence>
<comment type="caution">
    <text evidence="1">The sequence shown here is derived from an EMBL/GenBank/DDBJ whole genome shotgun (WGS) entry which is preliminary data.</text>
</comment>
<dbReference type="EMBL" id="CM020620">
    <property type="protein sequence ID" value="KAK1867472.1"/>
    <property type="molecule type" value="Genomic_DNA"/>
</dbReference>
<sequence length="264" mass="25937">MGAPVTRPRGQGVGRAAEAFATPASRSIDSPAITPPSSAVTPACESCGTAHDRTYGSGRFCSVHCARRVAAGRKWANQRSAQKRAVEAEAVARKRRRSGSGGAVPLLPLPPPLPISPPHSAAAVAAAVSRAAHSAQAAAAAAVTAAAVNAAAVATASPYGSVSLQLATPAAPSPAVAAAVAAGAAAPRVLMPALAHVGAVPVDPYHQPYPPIGAPVQSVRSAAVPPPVLSAVVADPDGAGAEADLAAEALLRLSRHDLLGVPAS</sequence>
<keyword evidence="2" id="KW-1185">Reference proteome</keyword>
<name>A0ACC3CBC0_PYRYE</name>
<protein>
    <submittedName>
        <fullName evidence="1">Uncharacterized protein</fullName>
    </submittedName>
</protein>
<accession>A0ACC3CBC0</accession>
<organism evidence="1 2">
    <name type="scientific">Pyropia yezoensis</name>
    <name type="common">Susabi-nori</name>
    <name type="synonym">Porphyra yezoensis</name>
    <dbReference type="NCBI Taxonomy" id="2788"/>
    <lineage>
        <taxon>Eukaryota</taxon>
        <taxon>Rhodophyta</taxon>
        <taxon>Bangiophyceae</taxon>
        <taxon>Bangiales</taxon>
        <taxon>Bangiaceae</taxon>
        <taxon>Pyropia</taxon>
    </lineage>
</organism>
<dbReference type="Proteomes" id="UP000798662">
    <property type="component" value="Chromosome 3"/>
</dbReference>
<reference evidence="1" key="1">
    <citation type="submission" date="2019-11" db="EMBL/GenBank/DDBJ databases">
        <title>Nori genome reveals adaptations in red seaweeds to the harsh intertidal environment.</title>
        <authorList>
            <person name="Wang D."/>
            <person name="Mao Y."/>
        </authorList>
    </citation>
    <scope>NUCLEOTIDE SEQUENCE</scope>
    <source>
        <tissue evidence="1">Gametophyte</tissue>
    </source>
</reference>